<dbReference type="RefSeq" id="XP_025050272.1">
    <property type="nucleotide sequence ID" value="XM_025194487.1"/>
</dbReference>
<dbReference type="CTD" id="113417915"/>
<dbReference type="InterPro" id="IPR028042">
    <property type="entry name" value="DUF4639"/>
</dbReference>
<dbReference type="InParanoid" id="A0A3Q0FSL3"/>
<evidence type="ECO:0000313" key="2">
    <source>
        <dbReference type="Proteomes" id="UP000189705"/>
    </source>
</evidence>
<dbReference type="PANTHER" id="PTHR34438">
    <property type="entry name" value="SI:DKEY-97L20.6"/>
    <property type="match status" value="1"/>
</dbReference>
<dbReference type="Proteomes" id="UP000189705">
    <property type="component" value="Unplaced"/>
</dbReference>
<accession>A0A3Q0FSL3</accession>
<reference evidence="3" key="1">
    <citation type="submission" date="2025-08" db="UniProtKB">
        <authorList>
            <consortium name="RefSeq"/>
        </authorList>
    </citation>
    <scope>IDENTIFICATION</scope>
</reference>
<organism evidence="2 3">
    <name type="scientific">Alligator sinensis</name>
    <name type="common">Chinese alligator</name>
    <dbReference type="NCBI Taxonomy" id="38654"/>
    <lineage>
        <taxon>Eukaryota</taxon>
        <taxon>Metazoa</taxon>
        <taxon>Chordata</taxon>
        <taxon>Craniata</taxon>
        <taxon>Vertebrata</taxon>
        <taxon>Euteleostomi</taxon>
        <taxon>Archelosauria</taxon>
        <taxon>Archosauria</taxon>
        <taxon>Crocodylia</taxon>
        <taxon>Alligatoridae</taxon>
        <taxon>Alligatorinae</taxon>
        <taxon>Alligator</taxon>
    </lineage>
</organism>
<keyword evidence="2" id="KW-1185">Reference proteome</keyword>
<evidence type="ECO:0000313" key="3">
    <source>
        <dbReference type="RefSeq" id="XP_025050272.1"/>
    </source>
</evidence>
<dbReference type="AlphaFoldDB" id="A0A3Q0FSL3"/>
<dbReference type="PANTHER" id="PTHR34438:SF1">
    <property type="entry name" value="CHROMOSOME 2 OPEN READING FRAME 81"/>
    <property type="match status" value="1"/>
</dbReference>
<proteinExistence type="predicted"/>
<dbReference type="GeneID" id="112548500"/>
<feature type="region of interest" description="Disordered" evidence="1">
    <location>
        <begin position="167"/>
        <end position="190"/>
    </location>
</feature>
<gene>
    <name evidence="3" type="primary">CUNH2orf81</name>
</gene>
<sequence length="238" mass="25721">MLQIAEWRFLARDEGEAGLAEDATWQEDEEPVACITDSWAQGSVPIVRRSLTPLPEQREVRGLLARESSFPGPPCPRPGTAWGPSQQGWACGCLLPRPEELSSLWPPQASRALLDGVTPKARAPEKLAPHVAGVERILEPGSLVQCEPSVLLDAIKLAPGVTIRDSRSVKRGHLQSTSQGQDLTAAPAPRAAPRALRPIWPAMPFPAVAVKQLLRDHVPRIQPTILPPSIMLTGPEGL</sequence>
<protein>
    <submittedName>
        <fullName evidence="3">Uncharacterized protein C2orf81 homolog</fullName>
    </submittedName>
</protein>
<name>A0A3Q0FSL3_ALLSI</name>
<dbReference type="Pfam" id="PF15479">
    <property type="entry name" value="DUF4639"/>
    <property type="match status" value="1"/>
</dbReference>
<dbReference type="KEGG" id="asn:112548500"/>
<evidence type="ECO:0000256" key="1">
    <source>
        <dbReference type="SAM" id="MobiDB-lite"/>
    </source>
</evidence>
<dbReference type="STRING" id="38654.A0A3Q0FSL3"/>